<comment type="caution">
    <text evidence="2">The sequence shown here is derived from an EMBL/GenBank/DDBJ whole genome shotgun (WGS) entry which is preliminary data.</text>
</comment>
<dbReference type="InterPro" id="IPR027383">
    <property type="entry name" value="Znf_put"/>
</dbReference>
<dbReference type="InterPro" id="IPR041916">
    <property type="entry name" value="Anti_sigma_zinc_sf"/>
</dbReference>
<organism evidence="2 3">
    <name type="scientific">Sphingobium tyrosinilyticum</name>
    <dbReference type="NCBI Taxonomy" id="2715436"/>
    <lineage>
        <taxon>Bacteria</taxon>
        <taxon>Pseudomonadati</taxon>
        <taxon>Pseudomonadota</taxon>
        <taxon>Alphaproteobacteria</taxon>
        <taxon>Sphingomonadales</taxon>
        <taxon>Sphingomonadaceae</taxon>
        <taxon>Sphingobium</taxon>
    </lineage>
</organism>
<protein>
    <submittedName>
        <fullName evidence="2">Zf-HC2 domain-containing protein</fullName>
    </submittedName>
</protein>
<evidence type="ECO:0000313" key="3">
    <source>
        <dbReference type="Proteomes" id="UP001595957"/>
    </source>
</evidence>
<dbReference type="EMBL" id="JBHSFZ010000025">
    <property type="protein sequence ID" value="MFC4594902.1"/>
    <property type="molecule type" value="Genomic_DNA"/>
</dbReference>
<proteinExistence type="predicted"/>
<accession>A0ABV9EZ13</accession>
<evidence type="ECO:0000259" key="1">
    <source>
        <dbReference type="Pfam" id="PF13490"/>
    </source>
</evidence>
<dbReference type="Pfam" id="PF13490">
    <property type="entry name" value="zf-HC2"/>
    <property type="match status" value="1"/>
</dbReference>
<name>A0ABV9EZ13_9SPHN</name>
<dbReference type="Gene3D" id="1.10.10.1320">
    <property type="entry name" value="Anti-sigma factor, zinc-finger domain"/>
    <property type="match status" value="1"/>
</dbReference>
<reference evidence="3" key="1">
    <citation type="journal article" date="2019" name="Int. J. Syst. Evol. Microbiol.">
        <title>The Global Catalogue of Microorganisms (GCM) 10K type strain sequencing project: providing services to taxonomists for standard genome sequencing and annotation.</title>
        <authorList>
            <consortium name="The Broad Institute Genomics Platform"/>
            <consortium name="The Broad Institute Genome Sequencing Center for Infectious Disease"/>
            <person name="Wu L."/>
            <person name="Ma J."/>
        </authorList>
    </citation>
    <scope>NUCLEOTIDE SEQUENCE [LARGE SCALE GENOMIC DNA]</scope>
    <source>
        <strain evidence="3">NBRC 103632</strain>
    </source>
</reference>
<dbReference type="RefSeq" id="WP_380804948.1">
    <property type="nucleotide sequence ID" value="NZ_JBHSFZ010000025.1"/>
</dbReference>
<dbReference type="Proteomes" id="UP001595957">
    <property type="component" value="Unassembled WGS sequence"/>
</dbReference>
<keyword evidence="3" id="KW-1185">Reference proteome</keyword>
<gene>
    <name evidence="2" type="ORF">ACFO3E_11965</name>
</gene>
<feature type="domain" description="Putative zinc-finger" evidence="1">
    <location>
        <begin position="18"/>
        <end position="46"/>
    </location>
</feature>
<sequence length="212" mass="23575">MADILSFRDDPHLTTEMLMPWYAAGQLEPEDLTRVESHLGECSQCRAALDREHHLKREVIRLPLQPALGWQKLQRRLAPSHRTRQREAQPSKRLWIGTSWPVALAACAGVQMAMLTCLLLLTQPHPSADYRTLSAPTTRVGGDILVLFRPQISEVELRAILVRASARLVDGPTATGAYVLDVEPGRREAAMAALRAQPGVMLAQPLDADPRR</sequence>
<evidence type="ECO:0000313" key="2">
    <source>
        <dbReference type="EMBL" id="MFC4594902.1"/>
    </source>
</evidence>